<evidence type="ECO:0000256" key="5">
    <source>
        <dbReference type="ARBA" id="ARBA00022984"/>
    </source>
</evidence>
<dbReference type="Pfam" id="PF03023">
    <property type="entry name" value="MurJ"/>
    <property type="match status" value="1"/>
</dbReference>
<reference evidence="10" key="1">
    <citation type="submission" date="2017-08" db="EMBL/GenBank/DDBJ databases">
        <title>A dynamic microbial community with high functional redundancy inhabits the cold, oxic subseafloor aquifer.</title>
        <authorList>
            <person name="Tully B.J."/>
            <person name="Wheat C.G."/>
            <person name="Glazer B.T."/>
            <person name="Huber J.A."/>
        </authorList>
    </citation>
    <scope>NUCLEOTIDE SEQUENCE [LARGE SCALE GENOMIC DNA]</scope>
</reference>
<keyword evidence="6 8" id="KW-1133">Transmembrane helix</keyword>
<feature type="transmembrane region" description="Helical" evidence="8">
    <location>
        <begin position="397"/>
        <end position="414"/>
    </location>
</feature>
<dbReference type="GO" id="GO:0009252">
    <property type="term" value="P:peptidoglycan biosynthetic process"/>
    <property type="evidence" value="ECO:0007669"/>
    <property type="project" value="UniProtKB-KW"/>
</dbReference>
<dbReference type="GO" id="GO:0015648">
    <property type="term" value="F:lipid-linked peptidoglycan transporter activity"/>
    <property type="evidence" value="ECO:0007669"/>
    <property type="project" value="TreeGrafter"/>
</dbReference>
<evidence type="ECO:0000256" key="3">
    <source>
        <dbReference type="ARBA" id="ARBA00022692"/>
    </source>
</evidence>
<evidence type="ECO:0000313" key="10">
    <source>
        <dbReference type="Proteomes" id="UP000218775"/>
    </source>
</evidence>
<feature type="transmembrane region" description="Helical" evidence="8">
    <location>
        <begin position="257"/>
        <end position="278"/>
    </location>
</feature>
<feature type="transmembrane region" description="Helical" evidence="8">
    <location>
        <begin position="137"/>
        <end position="157"/>
    </location>
</feature>
<feature type="transmembrane region" description="Helical" evidence="8">
    <location>
        <begin position="435"/>
        <end position="453"/>
    </location>
</feature>
<organism evidence="9 10">
    <name type="scientific">Aerophobetes bacterium</name>
    <dbReference type="NCBI Taxonomy" id="2030807"/>
    <lineage>
        <taxon>Bacteria</taxon>
        <taxon>Candidatus Aerophobota</taxon>
    </lineage>
</organism>
<keyword evidence="5" id="KW-0573">Peptidoglycan synthesis</keyword>
<dbReference type="InterPro" id="IPR051050">
    <property type="entry name" value="Lipid_II_flippase_MurJ/MviN"/>
</dbReference>
<dbReference type="AlphaFoldDB" id="A0A2A4X3W7"/>
<dbReference type="Proteomes" id="UP000218775">
    <property type="component" value="Unassembled WGS sequence"/>
</dbReference>
<dbReference type="InterPro" id="IPR004268">
    <property type="entry name" value="MurJ"/>
</dbReference>
<comment type="subcellular location">
    <subcellularLocation>
        <location evidence="1">Cell membrane</location>
        <topology evidence="1">Multi-pass membrane protein</topology>
    </subcellularLocation>
</comment>
<comment type="caution">
    <text evidence="9">The sequence shown here is derived from an EMBL/GenBank/DDBJ whole genome shotgun (WGS) entry which is preliminary data.</text>
</comment>
<dbReference type="GO" id="GO:0005886">
    <property type="term" value="C:plasma membrane"/>
    <property type="evidence" value="ECO:0007669"/>
    <property type="project" value="UniProtKB-SubCell"/>
</dbReference>
<feature type="transmembrane region" description="Helical" evidence="8">
    <location>
        <begin position="12"/>
        <end position="35"/>
    </location>
</feature>
<evidence type="ECO:0000313" key="9">
    <source>
        <dbReference type="EMBL" id="PCI77293.1"/>
    </source>
</evidence>
<dbReference type="PRINTS" id="PR01806">
    <property type="entry name" value="VIRFACTRMVIN"/>
</dbReference>
<feature type="transmembrane region" description="Helical" evidence="8">
    <location>
        <begin position="107"/>
        <end position="130"/>
    </location>
</feature>
<protein>
    <recommendedName>
        <fullName evidence="11">Lipid II flippase</fullName>
    </recommendedName>
</protein>
<evidence type="ECO:0000256" key="4">
    <source>
        <dbReference type="ARBA" id="ARBA00022960"/>
    </source>
</evidence>
<feature type="transmembrane region" description="Helical" evidence="8">
    <location>
        <begin position="374"/>
        <end position="391"/>
    </location>
</feature>
<dbReference type="EMBL" id="NVUK01000018">
    <property type="protein sequence ID" value="PCI77293.1"/>
    <property type="molecule type" value="Genomic_DNA"/>
</dbReference>
<evidence type="ECO:0000256" key="1">
    <source>
        <dbReference type="ARBA" id="ARBA00004651"/>
    </source>
</evidence>
<evidence type="ECO:0000256" key="6">
    <source>
        <dbReference type="ARBA" id="ARBA00022989"/>
    </source>
</evidence>
<evidence type="ECO:0008006" key="11">
    <source>
        <dbReference type="Google" id="ProtNLM"/>
    </source>
</evidence>
<keyword evidence="4" id="KW-0133">Cell shape</keyword>
<proteinExistence type="predicted"/>
<evidence type="ECO:0000256" key="7">
    <source>
        <dbReference type="ARBA" id="ARBA00023136"/>
    </source>
</evidence>
<dbReference type="PANTHER" id="PTHR47019">
    <property type="entry name" value="LIPID II FLIPPASE MURJ"/>
    <property type="match status" value="1"/>
</dbReference>
<keyword evidence="2" id="KW-1003">Cell membrane</keyword>
<feature type="transmembrane region" description="Helical" evidence="8">
    <location>
        <begin position="459"/>
        <end position="478"/>
    </location>
</feature>
<dbReference type="GO" id="GO:0034204">
    <property type="term" value="P:lipid translocation"/>
    <property type="evidence" value="ECO:0007669"/>
    <property type="project" value="TreeGrafter"/>
</dbReference>
<evidence type="ECO:0000256" key="2">
    <source>
        <dbReference type="ARBA" id="ARBA00022475"/>
    </source>
</evidence>
<feature type="transmembrane region" description="Helical" evidence="8">
    <location>
        <begin position="72"/>
        <end position="95"/>
    </location>
</feature>
<feature type="transmembrane region" description="Helical" evidence="8">
    <location>
        <begin position="341"/>
        <end position="362"/>
    </location>
</feature>
<dbReference type="PANTHER" id="PTHR47019:SF1">
    <property type="entry name" value="LIPID II FLIPPASE MURJ"/>
    <property type="match status" value="1"/>
</dbReference>
<name>A0A2A4X3W7_UNCAE</name>
<keyword evidence="3 8" id="KW-0812">Transmembrane</keyword>
<accession>A0A2A4X3W7</accession>
<feature type="transmembrane region" description="Helical" evidence="8">
    <location>
        <begin position="169"/>
        <end position="189"/>
    </location>
</feature>
<feature type="transmembrane region" description="Helical" evidence="8">
    <location>
        <begin position="299"/>
        <end position="319"/>
    </location>
</feature>
<keyword evidence="7 8" id="KW-0472">Membrane</keyword>
<gene>
    <name evidence="9" type="ORF">COB21_03280</name>
</gene>
<sequence length="499" mass="55776">MFSRITGAFRDIAMATVFGDGASVALFIIAFRFALLLRRFFGEGPLGSAFIPRYLFEKETSLKKADTFFCDLFIKLGVFTLFIAAAIYLLIAIFTSVFPSQDSQIQMFAMIKLFLPVIVIVALYGLTIALHQSHQRFFCSQVSATLTNIMWLIGIFFSKDLPAEQALVLLTRFIVTGFIFTLLFSFFTMPRSTLLTFKSFNVLNVFKFSSSMRRLVYSFLLGIVGVGAMQINIFLDALFALYASSQGPVFLWYSQRFYQLAFSCFSLAFTSSIIPLVTQHIKAGALDKAKESFATGASRIITTTIPATVALLVMGYLFIDLFFGRGAFSAQGVSKTSLCLLFYSIGLVPTALITLLASVFYARDDFKTPLKCSLYAIGIHLFLNTCAVFILKLGPEFICLSTSISGVCNFFFLYKKADKSKVEFNLSYVRSTWMIAFFAGVPTGALIYFSYQWGLSKYAIMPVAMFTFVTLFSVGSVFTKNRDVYELFASIFPRLARRG</sequence>
<evidence type="ECO:0000256" key="8">
    <source>
        <dbReference type="SAM" id="Phobius"/>
    </source>
</evidence>
<dbReference type="GO" id="GO:0008360">
    <property type="term" value="P:regulation of cell shape"/>
    <property type="evidence" value="ECO:0007669"/>
    <property type="project" value="UniProtKB-KW"/>
</dbReference>
<feature type="transmembrane region" description="Helical" evidence="8">
    <location>
        <begin position="215"/>
        <end position="242"/>
    </location>
</feature>